<proteinExistence type="predicted"/>
<dbReference type="Gene3D" id="1.20.1280.50">
    <property type="match status" value="1"/>
</dbReference>
<organism evidence="2 3">
    <name type="scientific">Coprinellus micaceus</name>
    <name type="common">Glistening ink-cap mushroom</name>
    <name type="synonym">Coprinus micaceus</name>
    <dbReference type="NCBI Taxonomy" id="71717"/>
    <lineage>
        <taxon>Eukaryota</taxon>
        <taxon>Fungi</taxon>
        <taxon>Dikarya</taxon>
        <taxon>Basidiomycota</taxon>
        <taxon>Agaricomycotina</taxon>
        <taxon>Agaricomycetes</taxon>
        <taxon>Agaricomycetidae</taxon>
        <taxon>Agaricales</taxon>
        <taxon>Agaricineae</taxon>
        <taxon>Psathyrellaceae</taxon>
        <taxon>Coprinellus</taxon>
    </lineage>
</organism>
<dbReference type="InterPro" id="IPR001810">
    <property type="entry name" value="F-box_dom"/>
</dbReference>
<dbReference type="AlphaFoldDB" id="A0A4Y7SFD5"/>
<accession>A0A4Y7SFD5</accession>
<evidence type="ECO:0000313" key="3">
    <source>
        <dbReference type="Proteomes" id="UP000298030"/>
    </source>
</evidence>
<dbReference type="Proteomes" id="UP000298030">
    <property type="component" value="Unassembled WGS sequence"/>
</dbReference>
<name>A0A4Y7SFD5_COPMI</name>
<sequence length="692" mass="77557">MNIELPEAQSLDQGASLGEVQWEFVTGPLHARAAKDVIQADQENPERRGVEHPHSEGQARPIAAHDCFESPIGILPVDILEHIFTTCLSQSDRHSSPHPAVTATHVCHEWRAVALALPLLWTRIDVSFDMDELWRSCLKLHNIDTTKSWGPNEAFYLSYIALCNRHIESTATRASVFIERSLKCALDLSIVVSDLYSLHYPGLCRNNRADCIFSPIHEILRRPSLQWRAIDAHIRVASPSAPFLSATFLSDSPSVTTDGKFTIEETTNLDFLKLRMDYFDIVRTSVPYSRVTVIDFGSPRRQVDFLPHEAIGFLKRSPNLLRCTIHLSTSPGELVPPLPFVHLSKLKSMVLFGDLPPVAFAAALDLPSLTHICTANTFVWPIQQGDTSVVGEWCRRYGGQLTEVGIGTGSLSHEALVHALEQLRNVESLNLARSPMLWHPSYKELSGPIMKLTVEALEVVVNLIEMRRTASCIAVGSIRRLEKVIVSGHCCLADKCLGWLALCGVDICGIQFEEISGINIPTPNVNQRRCSLEDPCIKIDISVQLSRRVICDIVEGAKDWYRLGIELSLTSTRYEDLRRQINRERPRGRARNRVINTSSIKAINRKPSEPASMERREKGSCEGALPLSLGVESCLDSGAHVPVFELDVRFPPYSYSYFRHKVPLRETTVSAPIEFDLRNTISDFWVENPRLT</sequence>
<dbReference type="InterPro" id="IPR036047">
    <property type="entry name" value="F-box-like_dom_sf"/>
</dbReference>
<evidence type="ECO:0000259" key="1">
    <source>
        <dbReference type="Pfam" id="PF12937"/>
    </source>
</evidence>
<evidence type="ECO:0000313" key="2">
    <source>
        <dbReference type="EMBL" id="TEB20559.1"/>
    </source>
</evidence>
<protein>
    <recommendedName>
        <fullName evidence="1">F-box domain-containing protein</fullName>
    </recommendedName>
</protein>
<comment type="caution">
    <text evidence="2">The sequence shown here is derived from an EMBL/GenBank/DDBJ whole genome shotgun (WGS) entry which is preliminary data.</text>
</comment>
<dbReference type="EMBL" id="QPFP01000136">
    <property type="protein sequence ID" value="TEB20559.1"/>
    <property type="molecule type" value="Genomic_DNA"/>
</dbReference>
<reference evidence="2 3" key="1">
    <citation type="journal article" date="2019" name="Nat. Ecol. Evol.">
        <title>Megaphylogeny resolves global patterns of mushroom evolution.</title>
        <authorList>
            <person name="Varga T."/>
            <person name="Krizsan K."/>
            <person name="Foldi C."/>
            <person name="Dima B."/>
            <person name="Sanchez-Garcia M."/>
            <person name="Sanchez-Ramirez S."/>
            <person name="Szollosi G.J."/>
            <person name="Szarkandi J.G."/>
            <person name="Papp V."/>
            <person name="Albert L."/>
            <person name="Andreopoulos W."/>
            <person name="Angelini C."/>
            <person name="Antonin V."/>
            <person name="Barry K.W."/>
            <person name="Bougher N.L."/>
            <person name="Buchanan P."/>
            <person name="Buyck B."/>
            <person name="Bense V."/>
            <person name="Catcheside P."/>
            <person name="Chovatia M."/>
            <person name="Cooper J."/>
            <person name="Damon W."/>
            <person name="Desjardin D."/>
            <person name="Finy P."/>
            <person name="Geml J."/>
            <person name="Haridas S."/>
            <person name="Hughes K."/>
            <person name="Justo A."/>
            <person name="Karasinski D."/>
            <person name="Kautmanova I."/>
            <person name="Kiss B."/>
            <person name="Kocsube S."/>
            <person name="Kotiranta H."/>
            <person name="LaButti K.M."/>
            <person name="Lechner B.E."/>
            <person name="Liimatainen K."/>
            <person name="Lipzen A."/>
            <person name="Lukacs Z."/>
            <person name="Mihaltcheva S."/>
            <person name="Morgado L.N."/>
            <person name="Niskanen T."/>
            <person name="Noordeloos M.E."/>
            <person name="Ohm R.A."/>
            <person name="Ortiz-Santana B."/>
            <person name="Ovrebo C."/>
            <person name="Racz N."/>
            <person name="Riley R."/>
            <person name="Savchenko A."/>
            <person name="Shiryaev A."/>
            <person name="Soop K."/>
            <person name="Spirin V."/>
            <person name="Szebenyi C."/>
            <person name="Tomsovsky M."/>
            <person name="Tulloss R.E."/>
            <person name="Uehling J."/>
            <person name="Grigoriev I.V."/>
            <person name="Vagvolgyi C."/>
            <person name="Papp T."/>
            <person name="Martin F.M."/>
            <person name="Miettinen O."/>
            <person name="Hibbett D.S."/>
            <person name="Nagy L.G."/>
        </authorList>
    </citation>
    <scope>NUCLEOTIDE SEQUENCE [LARGE SCALE GENOMIC DNA]</scope>
    <source>
        <strain evidence="2 3">FP101781</strain>
    </source>
</reference>
<dbReference type="OrthoDB" id="3030719at2759"/>
<keyword evidence="3" id="KW-1185">Reference proteome</keyword>
<feature type="domain" description="F-box" evidence="1">
    <location>
        <begin position="74"/>
        <end position="125"/>
    </location>
</feature>
<dbReference type="Pfam" id="PF12937">
    <property type="entry name" value="F-box-like"/>
    <property type="match status" value="1"/>
</dbReference>
<dbReference type="SUPFAM" id="SSF81383">
    <property type="entry name" value="F-box domain"/>
    <property type="match status" value="1"/>
</dbReference>
<gene>
    <name evidence="2" type="ORF">FA13DRAFT_1779765</name>
</gene>